<dbReference type="InterPro" id="IPR043502">
    <property type="entry name" value="DNA/RNA_pol_sf"/>
</dbReference>
<dbReference type="EMBL" id="BQNB010009734">
    <property type="protein sequence ID" value="GJS67665.1"/>
    <property type="molecule type" value="Genomic_DNA"/>
</dbReference>
<dbReference type="PANTHER" id="PTHR24559:SF444">
    <property type="entry name" value="REVERSE TRANSCRIPTASE DOMAIN-CONTAINING PROTEIN"/>
    <property type="match status" value="1"/>
</dbReference>
<dbReference type="SUPFAM" id="SSF56672">
    <property type="entry name" value="DNA/RNA polymerases"/>
    <property type="match status" value="1"/>
</dbReference>
<feature type="compositionally biased region" description="Basic and acidic residues" evidence="1">
    <location>
        <begin position="33"/>
        <end position="43"/>
    </location>
</feature>
<evidence type="ECO:0000259" key="2">
    <source>
        <dbReference type="Pfam" id="PF00078"/>
    </source>
</evidence>
<reference evidence="3" key="2">
    <citation type="submission" date="2022-01" db="EMBL/GenBank/DDBJ databases">
        <authorList>
            <person name="Yamashiro T."/>
            <person name="Shiraishi A."/>
            <person name="Satake H."/>
            <person name="Nakayama K."/>
        </authorList>
    </citation>
    <scope>NUCLEOTIDE SEQUENCE</scope>
</reference>
<evidence type="ECO:0000313" key="3">
    <source>
        <dbReference type="EMBL" id="GJS67665.1"/>
    </source>
</evidence>
<feature type="region of interest" description="Disordered" evidence="1">
    <location>
        <begin position="1"/>
        <end position="65"/>
    </location>
</feature>
<protein>
    <recommendedName>
        <fullName evidence="2">Reverse transcriptase domain-containing protein</fullName>
    </recommendedName>
</protein>
<name>A0ABQ4XQL6_9ASTR</name>
<gene>
    <name evidence="3" type="ORF">Tco_0682230</name>
</gene>
<organism evidence="3 4">
    <name type="scientific">Tanacetum coccineum</name>
    <dbReference type="NCBI Taxonomy" id="301880"/>
    <lineage>
        <taxon>Eukaryota</taxon>
        <taxon>Viridiplantae</taxon>
        <taxon>Streptophyta</taxon>
        <taxon>Embryophyta</taxon>
        <taxon>Tracheophyta</taxon>
        <taxon>Spermatophyta</taxon>
        <taxon>Magnoliopsida</taxon>
        <taxon>eudicotyledons</taxon>
        <taxon>Gunneridae</taxon>
        <taxon>Pentapetalae</taxon>
        <taxon>asterids</taxon>
        <taxon>campanulids</taxon>
        <taxon>Asterales</taxon>
        <taxon>Asteraceae</taxon>
        <taxon>Asteroideae</taxon>
        <taxon>Anthemideae</taxon>
        <taxon>Anthemidinae</taxon>
        <taxon>Tanacetum</taxon>
    </lineage>
</organism>
<evidence type="ECO:0000256" key="1">
    <source>
        <dbReference type="SAM" id="MobiDB-lite"/>
    </source>
</evidence>
<dbReference type="Gene3D" id="3.30.70.270">
    <property type="match status" value="1"/>
</dbReference>
<comment type="caution">
    <text evidence="3">The sequence shown here is derived from an EMBL/GenBank/DDBJ whole genome shotgun (WGS) entry which is preliminary data.</text>
</comment>
<keyword evidence="4" id="KW-1185">Reference proteome</keyword>
<dbReference type="InterPro" id="IPR043128">
    <property type="entry name" value="Rev_trsase/Diguanyl_cyclase"/>
</dbReference>
<evidence type="ECO:0000313" key="4">
    <source>
        <dbReference type="Proteomes" id="UP001151760"/>
    </source>
</evidence>
<feature type="region of interest" description="Disordered" evidence="1">
    <location>
        <begin position="139"/>
        <end position="167"/>
    </location>
</feature>
<accession>A0ABQ4XQL6</accession>
<dbReference type="InterPro" id="IPR000477">
    <property type="entry name" value="RT_dom"/>
</dbReference>
<feature type="domain" description="Reverse transcriptase" evidence="2">
    <location>
        <begin position="300"/>
        <end position="399"/>
    </location>
</feature>
<dbReference type="Proteomes" id="UP001151760">
    <property type="component" value="Unassembled WGS sequence"/>
</dbReference>
<dbReference type="PANTHER" id="PTHR24559">
    <property type="entry name" value="TRANSPOSON TY3-I GAG-POL POLYPROTEIN"/>
    <property type="match status" value="1"/>
</dbReference>
<dbReference type="Pfam" id="PF00078">
    <property type="entry name" value="RVT_1"/>
    <property type="match status" value="1"/>
</dbReference>
<reference evidence="3" key="1">
    <citation type="journal article" date="2022" name="Int. J. Mol. Sci.">
        <title>Draft Genome of Tanacetum Coccineum: Genomic Comparison of Closely Related Tanacetum-Family Plants.</title>
        <authorList>
            <person name="Yamashiro T."/>
            <person name="Shiraishi A."/>
            <person name="Nakayama K."/>
            <person name="Satake H."/>
        </authorList>
    </citation>
    <scope>NUCLEOTIDE SEQUENCE</scope>
</reference>
<sequence length="476" mass="54947">MGGPKDEEANYSYEGYQGEGYRGNNYGRSFKNWQDRQPRDKNRNSQPQEDVSSAPPTPKKKFDESEFEKTIREFMMKERYVKFINLIKEDKINVPLVDVLAGMPNYGKFLKDLVSNKSTMEQISTAFLNKECSSIVQNKLPPKLGKSKDQEFYPRNTNRSGDETSSRASQICFSRKDSLLLVIISALLQDDEKKRLVSVLKKHKEVFAWKTSDIPGISPSFCKHKINFEDDAKPVIQRQHRLNPSMKEVVKKEIIKLIVAGIIYAIKDSPWASYVHCVPKKQGMTVVTNEKNELIPTRTITGWRVCIDYCKLNEATQKDHFPLPFMDQMLERLSRNKFFCFLNGFSGYIQIPIGYADQEKTTFTYPYGTYAYKRMPFGLCNTPTTFQRRMIVIFQDMLETSIEELRDDDIDDNFPEETLMNISSTEEDKIPWAETRKILNECHHGPTGGCYAPSNAAKKVFYCWAVGQQSSKRLIL</sequence>
<proteinExistence type="predicted"/>
<dbReference type="Gene3D" id="3.10.10.10">
    <property type="entry name" value="HIV Type 1 Reverse Transcriptase, subunit A, domain 1"/>
    <property type="match status" value="1"/>
</dbReference>
<dbReference type="InterPro" id="IPR053134">
    <property type="entry name" value="RNA-dir_DNA_polymerase"/>
</dbReference>
<dbReference type="CDD" id="cd01647">
    <property type="entry name" value="RT_LTR"/>
    <property type="match status" value="1"/>
</dbReference>